<feature type="compositionally biased region" description="Low complexity" evidence="1">
    <location>
        <begin position="54"/>
        <end position="71"/>
    </location>
</feature>
<evidence type="ECO:0000313" key="3">
    <source>
        <dbReference type="Proteomes" id="UP000266841"/>
    </source>
</evidence>
<organism evidence="2 3">
    <name type="scientific">Thalassiosira oceanica</name>
    <name type="common">Marine diatom</name>
    <dbReference type="NCBI Taxonomy" id="159749"/>
    <lineage>
        <taxon>Eukaryota</taxon>
        <taxon>Sar</taxon>
        <taxon>Stramenopiles</taxon>
        <taxon>Ochrophyta</taxon>
        <taxon>Bacillariophyta</taxon>
        <taxon>Coscinodiscophyceae</taxon>
        <taxon>Thalassiosirophycidae</taxon>
        <taxon>Thalassiosirales</taxon>
        <taxon>Thalassiosiraceae</taxon>
        <taxon>Thalassiosira</taxon>
    </lineage>
</organism>
<reference evidence="2 3" key="1">
    <citation type="journal article" date="2012" name="Genome Biol.">
        <title>Genome and low-iron response of an oceanic diatom adapted to chronic iron limitation.</title>
        <authorList>
            <person name="Lommer M."/>
            <person name="Specht M."/>
            <person name="Roy A.S."/>
            <person name="Kraemer L."/>
            <person name="Andreson R."/>
            <person name="Gutowska M.A."/>
            <person name="Wolf J."/>
            <person name="Bergner S.V."/>
            <person name="Schilhabel M.B."/>
            <person name="Klostermeier U.C."/>
            <person name="Beiko R.G."/>
            <person name="Rosenstiel P."/>
            <person name="Hippler M."/>
            <person name="Laroche J."/>
        </authorList>
    </citation>
    <scope>NUCLEOTIDE SEQUENCE [LARGE SCALE GENOMIC DNA]</scope>
    <source>
        <strain evidence="2 3">CCMP1005</strain>
    </source>
</reference>
<feature type="compositionally biased region" description="Low complexity" evidence="1">
    <location>
        <begin position="98"/>
        <end position="108"/>
    </location>
</feature>
<comment type="caution">
    <text evidence="2">The sequence shown here is derived from an EMBL/GenBank/DDBJ whole genome shotgun (WGS) entry which is preliminary data.</text>
</comment>
<name>K0TNI2_THAOC</name>
<dbReference type="AlphaFoldDB" id="K0TNI2"/>
<dbReference type="EMBL" id="AGNL01001245">
    <property type="protein sequence ID" value="EJK77151.1"/>
    <property type="molecule type" value="Genomic_DNA"/>
</dbReference>
<dbReference type="Proteomes" id="UP000266841">
    <property type="component" value="Unassembled WGS sequence"/>
</dbReference>
<sequence>MHVIITAMTANVQDVVNDLHNMISNMPMNYTPRKAARHDSMIDVHSPASVGGPPQVDAASAVAARASAQPDGAARASTQPDGAARASTQSDGVSERTAPSALAAARPVSAAMTSSNGVATNAFEEMARDLLLDLERVAVEEDRANRQYFDYNKNHLSPEDENEYIIAVGDKAKAWTQIVIRQCFSVQEEIANNIPDDGERKRDWRKLRDLK</sequence>
<evidence type="ECO:0000313" key="2">
    <source>
        <dbReference type="EMBL" id="EJK77151.1"/>
    </source>
</evidence>
<protein>
    <submittedName>
        <fullName evidence="2">Uncharacterized protein</fullName>
    </submittedName>
</protein>
<gene>
    <name evidence="2" type="ORF">THAOC_01036</name>
</gene>
<evidence type="ECO:0000256" key="1">
    <source>
        <dbReference type="SAM" id="MobiDB-lite"/>
    </source>
</evidence>
<proteinExistence type="predicted"/>
<feature type="compositionally biased region" description="Polar residues" evidence="1">
    <location>
        <begin position="76"/>
        <end position="92"/>
    </location>
</feature>
<accession>K0TNI2</accession>
<keyword evidence="3" id="KW-1185">Reference proteome</keyword>
<feature type="region of interest" description="Disordered" evidence="1">
    <location>
        <begin position="45"/>
        <end position="108"/>
    </location>
</feature>